<evidence type="ECO:0000313" key="2">
    <source>
        <dbReference type="EMBL" id="GGM11520.1"/>
    </source>
</evidence>
<keyword evidence="3" id="KW-1185">Reference proteome</keyword>
<proteinExistence type="predicted"/>
<sequence length="78" mass="8484">MYPNRAGSSFCRFTSPVMVAPDADNDVRTVVPWDLWTSTTGVACADGATTRPPARRAAEVASATSPRRREEEVRVVLC</sequence>
<dbReference type="EMBL" id="BMPT01000001">
    <property type="protein sequence ID" value="GGM11520.1"/>
    <property type="molecule type" value="Genomic_DNA"/>
</dbReference>
<gene>
    <name evidence="2" type="ORF">GCM10010102_04080</name>
</gene>
<evidence type="ECO:0000313" key="3">
    <source>
        <dbReference type="Proteomes" id="UP000655589"/>
    </source>
</evidence>
<comment type="caution">
    <text evidence="2">The sequence shown here is derived from an EMBL/GenBank/DDBJ whole genome shotgun (WGS) entry which is preliminary data.</text>
</comment>
<accession>A0A8H9GD65</accession>
<feature type="region of interest" description="Disordered" evidence="1">
    <location>
        <begin position="44"/>
        <end position="71"/>
    </location>
</feature>
<organism evidence="2 3">
    <name type="scientific">Promicromonospora citrea</name>
    <dbReference type="NCBI Taxonomy" id="43677"/>
    <lineage>
        <taxon>Bacteria</taxon>
        <taxon>Bacillati</taxon>
        <taxon>Actinomycetota</taxon>
        <taxon>Actinomycetes</taxon>
        <taxon>Micrococcales</taxon>
        <taxon>Promicromonosporaceae</taxon>
        <taxon>Promicromonospora</taxon>
    </lineage>
</organism>
<name>A0A8H9GD65_9MICO</name>
<reference evidence="2" key="1">
    <citation type="journal article" date="2014" name="Int. J. Syst. Evol. Microbiol.">
        <title>Complete genome sequence of Corynebacterium casei LMG S-19264T (=DSM 44701T), isolated from a smear-ripened cheese.</title>
        <authorList>
            <consortium name="US DOE Joint Genome Institute (JGI-PGF)"/>
            <person name="Walter F."/>
            <person name="Albersmeier A."/>
            <person name="Kalinowski J."/>
            <person name="Ruckert C."/>
        </authorList>
    </citation>
    <scope>NUCLEOTIDE SEQUENCE</scope>
    <source>
        <strain evidence="2">JCM 3051</strain>
    </source>
</reference>
<protein>
    <submittedName>
        <fullName evidence="2">Uncharacterized protein</fullName>
    </submittedName>
</protein>
<reference evidence="2" key="2">
    <citation type="submission" date="2020-09" db="EMBL/GenBank/DDBJ databases">
        <authorList>
            <person name="Sun Q."/>
            <person name="Ohkuma M."/>
        </authorList>
    </citation>
    <scope>NUCLEOTIDE SEQUENCE</scope>
    <source>
        <strain evidence="2">JCM 3051</strain>
    </source>
</reference>
<evidence type="ECO:0000256" key="1">
    <source>
        <dbReference type="SAM" id="MobiDB-lite"/>
    </source>
</evidence>
<dbReference type="Proteomes" id="UP000655589">
    <property type="component" value="Unassembled WGS sequence"/>
</dbReference>
<dbReference type="AlphaFoldDB" id="A0A8H9GD65"/>